<evidence type="ECO:0000256" key="9">
    <source>
        <dbReference type="ARBA" id="ARBA00023204"/>
    </source>
</evidence>
<dbReference type="InterPro" id="IPR000086">
    <property type="entry name" value="NUDIX_hydrolase_dom"/>
</dbReference>
<evidence type="ECO:0000256" key="12">
    <source>
        <dbReference type="ARBA" id="ARBA00038905"/>
    </source>
</evidence>
<evidence type="ECO:0000256" key="14">
    <source>
        <dbReference type="ARBA" id="ARBA00041592"/>
    </source>
</evidence>
<keyword evidence="4" id="KW-0235">DNA replication</keyword>
<evidence type="ECO:0000256" key="16">
    <source>
        <dbReference type="ARBA" id="ARBA00042798"/>
    </source>
</evidence>
<keyword evidence="8" id="KW-0460">Magnesium</keyword>
<evidence type="ECO:0000256" key="10">
    <source>
        <dbReference type="ARBA" id="ARBA00035861"/>
    </source>
</evidence>
<comment type="catalytic activity">
    <reaction evidence="10">
        <text>8-oxo-dGTP + H2O = 8-oxo-dGMP + diphosphate + H(+)</text>
        <dbReference type="Rhea" id="RHEA:31575"/>
        <dbReference type="ChEBI" id="CHEBI:15377"/>
        <dbReference type="ChEBI" id="CHEBI:15378"/>
        <dbReference type="ChEBI" id="CHEBI:33019"/>
        <dbReference type="ChEBI" id="CHEBI:63224"/>
        <dbReference type="ChEBI" id="CHEBI:77896"/>
        <dbReference type="EC" id="3.6.1.55"/>
    </reaction>
</comment>
<evidence type="ECO:0000256" key="3">
    <source>
        <dbReference type="ARBA" id="ARBA00022457"/>
    </source>
</evidence>
<dbReference type="Proteomes" id="UP001199044">
    <property type="component" value="Unassembled WGS sequence"/>
</dbReference>
<keyword evidence="6" id="KW-0227">DNA damage</keyword>
<comment type="caution">
    <text evidence="18">The sequence shown here is derived from an EMBL/GenBank/DDBJ whole genome shotgun (WGS) entry which is preliminary data.</text>
</comment>
<proteinExistence type="inferred from homology"/>
<evidence type="ECO:0000256" key="13">
    <source>
        <dbReference type="ARBA" id="ARBA00040794"/>
    </source>
</evidence>
<evidence type="ECO:0000256" key="2">
    <source>
        <dbReference type="ARBA" id="ARBA00005582"/>
    </source>
</evidence>
<keyword evidence="3" id="KW-0515">Mutator protein</keyword>
<feature type="domain" description="Nudix hydrolase" evidence="17">
    <location>
        <begin position="2"/>
        <end position="126"/>
    </location>
</feature>
<dbReference type="PROSITE" id="PS51462">
    <property type="entry name" value="NUDIX"/>
    <property type="match status" value="1"/>
</dbReference>
<comment type="catalytic activity">
    <reaction evidence="11">
        <text>8-oxo-GTP + H2O = 8-oxo-GMP + diphosphate + H(+)</text>
        <dbReference type="Rhea" id="RHEA:67616"/>
        <dbReference type="ChEBI" id="CHEBI:15377"/>
        <dbReference type="ChEBI" id="CHEBI:15378"/>
        <dbReference type="ChEBI" id="CHEBI:33019"/>
        <dbReference type="ChEBI" id="CHEBI:143553"/>
        <dbReference type="ChEBI" id="CHEBI:145694"/>
    </reaction>
</comment>
<evidence type="ECO:0000256" key="6">
    <source>
        <dbReference type="ARBA" id="ARBA00022763"/>
    </source>
</evidence>
<dbReference type="EC" id="3.6.1.55" evidence="12"/>
<dbReference type="SUPFAM" id="SSF55811">
    <property type="entry name" value="Nudix"/>
    <property type="match status" value="1"/>
</dbReference>
<evidence type="ECO:0000256" key="7">
    <source>
        <dbReference type="ARBA" id="ARBA00022801"/>
    </source>
</evidence>
<dbReference type="EMBL" id="JAIWIU010000086">
    <property type="protein sequence ID" value="MCA2017074.1"/>
    <property type="molecule type" value="Genomic_DNA"/>
</dbReference>
<evidence type="ECO:0000259" key="17">
    <source>
        <dbReference type="PROSITE" id="PS51462"/>
    </source>
</evidence>
<evidence type="ECO:0000256" key="1">
    <source>
        <dbReference type="ARBA" id="ARBA00001946"/>
    </source>
</evidence>
<dbReference type="PANTHER" id="PTHR47707">
    <property type="entry name" value="8-OXO-DGTP DIPHOSPHATASE"/>
    <property type="match status" value="1"/>
</dbReference>
<evidence type="ECO:0000256" key="8">
    <source>
        <dbReference type="ARBA" id="ARBA00022842"/>
    </source>
</evidence>
<evidence type="ECO:0000256" key="15">
    <source>
        <dbReference type="ARBA" id="ARBA00041979"/>
    </source>
</evidence>
<accession>A0ABS7YRJ6</accession>
<dbReference type="InterPro" id="IPR047127">
    <property type="entry name" value="MutT-like"/>
</dbReference>
<keyword evidence="19" id="KW-1185">Reference proteome</keyword>
<dbReference type="PANTHER" id="PTHR47707:SF1">
    <property type="entry name" value="NUDIX HYDROLASE FAMILY PROTEIN"/>
    <property type="match status" value="1"/>
</dbReference>
<protein>
    <recommendedName>
        <fullName evidence="13">8-oxo-dGTP diphosphatase</fullName>
        <ecNumber evidence="12">3.6.1.55</ecNumber>
    </recommendedName>
    <alternativeName>
        <fullName evidence="16">7,8-dihydro-8-oxoguanine-triphosphatase</fullName>
    </alternativeName>
    <alternativeName>
        <fullName evidence="15">Mutator protein MutT</fullName>
    </alternativeName>
    <alternativeName>
        <fullName evidence="14">dGTP pyrophosphohydrolase</fullName>
    </alternativeName>
</protein>
<organism evidence="18 19">
    <name type="scientific">Vibrio tritonius</name>
    <dbReference type="NCBI Taxonomy" id="1435069"/>
    <lineage>
        <taxon>Bacteria</taxon>
        <taxon>Pseudomonadati</taxon>
        <taxon>Pseudomonadota</taxon>
        <taxon>Gammaproteobacteria</taxon>
        <taxon>Vibrionales</taxon>
        <taxon>Vibrionaceae</taxon>
        <taxon>Vibrio</taxon>
    </lineage>
</organism>
<evidence type="ECO:0000256" key="5">
    <source>
        <dbReference type="ARBA" id="ARBA00022723"/>
    </source>
</evidence>
<sequence length="130" mass="15144">MAEHQCVSFMLIKNGKILLERRSMSKEHDPGLVTIPGGHMEVGENQQDTLLREMEEELAVVPTKYRYLCTHLHKTTEWQKIHYYVIDAWQGTIEAHEAEEVFWHDLCEHHADIESDRMALDSFLAQNVLA</sequence>
<comment type="similarity">
    <text evidence="2">Belongs to the Nudix hydrolase family.</text>
</comment>
<evidence type="ECO:0000256" key="4">
    <source>
        <dbReference type="ARBA" id="ARBA00022705"/>
    </source>
</evidence>
<keyword evidence="9" id="KW-0234">DNA repair</keyword>
<name>A0ABS7YRJ6_9VIBR</name>
<dbReference type="Pfam" id="PF00293">
    <property type="entry name" value="NUDIX"/>
    <property type="match status" value="1"/>
</dbReference>
<keyword evidence="7" id="KW-0378">Hydrolase</keyword>
<dbReference type="RefSeq" id="WP_068717811.1">
    <property type="nucleotide sequence ID" value="NZ_AP014636.1"/>
</dbReference>
<comment type="cofactor">
    <cofactor evidence="1">
        <name>Mg(2+)</name>
        <dbReference type="ChEBI" id="CHEBI:18420"/>
    </cofactor>
</comment>
<evidence type="ECO:0000313" key="19">
    <source>
        <dbReference type="Proteomes" id="UP001199044"/>
    </source>
</evidence>
<gene>
    <name evidence="18" type="ORF">LDJ79_13190</name>
</gene>
<dbReference type="InterPro" id="IPR015797">
    <property type="entry name" value="NUDIX_hydrolase-like_dom_sf"/>
</dbReference>
<evidence type="ECO:0000256" key="11">
    <source>
        <dbReference type="ARBA" id="ARBA00036904"/>
    </source>
</evidence>
<reference evidence="19" key="1">
    <citation type="submission" date="2023-07" db="EMBL/GenBank/DDBJ databases">
        <title>Molecular identification of indigenous halophilic bacteria isolated from red sea cost, biodegradation of synthetic dyes and assessment of degraded metabolite toxicity.</title>
        <authorList>
            <person name="Chaieb K."/>
            <person name="Altayb H.N."/>
        </authorList>
    </citation>
    <scope>NUCLEOTIDE SEQUENCE [LARGE SCALE GENOMIC DNA]</scope>
    <source>
        <strain evidence="19">K20</strain>
    </source>
</reference>
<dbReference type="Gene3D" id="3.90.79.10">
    <property type="entry name" value="Nucleoside Triphosphate Pyrophosphohydrolase"/>
    <property type="match status" value="1"/>
</dbReference>
<keyword evidence="5" id="KW-0479">Metal-binding</keyword>
<evidence type="ECO:0000313" key="18">
    <source>
        <dbReference type="EMBL" id="MCA2017074.1"/>
    </source>
</evidence>